<name>A0AAW4XRX9_9BURK</name>
<protein>
    <submittedName>
        <fullName evidence="3">Uncharacterized protein</fullName>
    </submittedName>
</protein>
<evidence type="ECO:0000313" key="4">
    <source>
        <dbReference type="Proteomes" id="UP001199260"/>
    </source>
</evidence>
<feature type="compositionally biased region" description="Polar residues" evidence="2">
    <location>
        <begin position="188"/>
        <end position="200"/>
    </location>
</feature>
<dbReference type="Proteomes" id="UP001199260">
    <property type="component" value="Unassembled WGS sequence"/>
</dbReference>
<comment type="caution">
    <text evidence="3">The sequence shown here is derived from an EMBL/GenBank/DDBJ whole genome shotgun (WGS) entry which is preliminary data.</text>
</comment>
<dbReference type="EMBL" id="JAJNCT010000005">
    <property type="protein sequence ID" value="MCD2164333.1"/>
    <property type="molecule type" value="Genomic_DNA"/>
</dbReference>
<keyword evidence="1" id="KW-0175">Coiled coil</keyword>
<reference evidence="3 4" key="1">
    <citation type="submission" date="2021-11" db="EMBL/GenBank/DDBJ databases">
        <title>Genome sequence.</title>
        <authorList>
            <person name="Sun Q."/>
        </authorList>
    </citation>
    <scope>NUCLEOTIDE SEQUENCE [LARGE SCALE GENOMIC DNA]</scope>
    <source>
        <strain evidence="3 4">KCTC 12005</strain>
    </source>
</reference>
<evidence type="ECO:0000256" key="1">
    <source>
        <dbReference type="SAM" id="Coils"/>
    </source>
</evidence>
<sequence>MTDKTEAQPEALRLAGYLERVHVPQHPESNGIQKAAAELRRQHTEIQQLKAEAQALAELLSDSLAPESKDWQAGSILDRVQFLLTMREASQQYCAELEAQLSARQAAPDGQWKCGNEYLPYHPDASHVDPAYRDGWNDCYRAAPPPPEQEPKCWCETCRPNTLSDMRFIVCSDCGNKRCPKATHHDNACTNSNAPGQPGSSWGHVKPHGATNDNP</sequence>
<evidence type="ECO:0000313" key="3">
    <source>
        <dbReference type="EMBL" id="MCD2164333.1"/>
    </source>
</evidence>
<keyword evidence="4" id="KW-1185">Reference proteome</keyword>
<evidence type="ECO:0000256" key="2">
    <source>
        <dbReference type="SAM" id="MobiDB-lite"/>
    </source>
</evidence>
<feature type="region of interest" description="Disordered" evidence="2">
    <location>
        <begin position="187"/>
        <end position="215"/>
    </location>
</feature>
<dbReference type="AlphaFoldDB" id="A0AAW4XRX9"/>
<organism evidence="3 4">
    <name type="scientific">Comamonas koreensis</name>
    <dbReference type="NCBI Taxonomy" id="160825"/>
    <lineage>
        <taxon>Bacteria</taxon>
        <taxon>Pseudomonadati</taxon>
        <taxon>Pseudomonadota</taxon>
        <taxon>Betaproteobacteria</taxon>
        <taxon>Burkholderiales</taxon>
        <taxon>Comamonadaceae</taxon>
        <taxon>Comamonas</taxon>
    </lineage>
</organism>
<proteinExistence type="predicted"/>
<dbReference type="RefSeq" id="WP_230771586.1">
    <property type="nucleotide sequence ID" value="NZ_JAJNCT010000005.1"/>
</dbReference>
<accession>A0AAW4XRX9</accession>
<feature type="coiled-coil region" evidence="1">
    <location>
        <begin position="32"/>
        <end position="59"/>
    </location>
</feature>
<gene>
    <name evidence="3" type="ORF">LPW39_04205</name>
</gene>